<dbReference type="Proteomes" id="UP000596827">
    <property type="component" value="Unassembled WGS sequence"/>
</dbReference>
<sequence length="71" mass="7906">MYSSRRGRSGGTVLEWLKLPASKHSPSSIAEVNEETKGHARAIVNRHRESKGRADDSQVLEPTCFLRVTLT</sequence>
<dbReference type="AlphaFoldDB" id="A0A923S3C6"/>
<keyword evidence="2" id="KW-1185">Reference proteome</keyword>
<name>A0A923S3C6_9BURK</name>
<reference evidence="1" key="1">
    <citation type="submission" date="2020-08" db="EMBL/GenBank/DDBJ databases">
        <title>Ramlibacter sp. GTP1 16S ribosomal RNA gene genome sequencing and assembly.</title>
        <authorList>
            <person name="Kang M."/>
        </authorList>
    </citation>
    <scope>NUCLEOTIDE SEQUENCE</scope>
    <source>
        <strain evidence="1">GTP1</strain>
    </source>
</reference>
<gene>
    <name evidence="1" type="ORF">H8R02_00855</name>
</gene>
<accession>A0A923S3C6</accession>
<comment type="caution">
    <text evidence="1">The sequence shown here is derived from an EMBL/GenBank/DDBJ whole genome shotgun (WGS) entry which is preliminary data.</text>
</comment>
<dbReference type="EMBL" id="JACORU010000001">
    <property type="protein sequence ID" value="MBC5762982.1"/>
    <property type="molecule type" value="Genomic_DNA"/>
</dbReference>
<organism evidence="1 2">
    <name type="scientific">Ramlibacter albus</name>
    <dbReference type="NCBI Taxonomy" id="2079448"/>
    <lineage>
        <taxon>Bacteria</taxon>
        <taxon>Pseudomonadati</taxon>
        <taxon>Pseudomonadota</taxon>
        <taxon>Betaproteobacteria</taxon>
        <taxon>Burkholderiales</taxon>
        <taxon>Comamonadaceae</taxon>
        <taxon>Ramlibacter</taxon>
    </lineage>
</organism>
<dbReference type="RefSeq" id="WP_187079457.1">
    <property type="nucleotide sequence ID" value="NZ_JACORU010000001.1"/>
</dbReference>
<evidence type="ECO:0000313" key="1">
    <source>
        <dbReference type="EMBL" id="MBC5762982.1"/>
    </source>
</evidence>
<evidence type="ECO:0000313" key="2">
    <source>
        <dbReference type="Proteomes" id="UP000596827"/>
    </source>
</evidence>
<proteinExistence type="predicted"/>
<protein>
    <submittedName>
        <fullName evidence="1">Uncharacterized protein</fullName>
    </submittedName>
</protein>